<reference evidence="5" key="2">
    <citation type="submission" date="2019-04" db="EMBL/GenBank/DDBJ databases">
        <title>Friends and foes A comparative genomics study of 23 Aspergillus species from section Flavi.</title>
        <authorList>
            <consortium name="DOE Joint Genome Institute"/>
            <person name="Kjaerbolling I."/>
            <person name="Vesth T."/>
            <person name="Frisvad J.C."/>
            <person name="Nybo J.L."/>
            <person name="Theobald S."/>
            <person name="Kildgaard S."/>
            <person name="Isbrandt T."/>
            <person name="Kuo A."/>
            <person name="Sato A."/>
            <person name="Lyhne E.K."/>
            <person name="Kogle M.E."/>
            <person name="Wiebenga A."/>
            <person name="Kun R.S."/>
            <person name="Lubbers R.J."/>
            <person name="Makela M.R."/>
            <person name="Barry K."/>
            <person name="Chovatia M."/>
            <person name="Clum A."/>
            <person name="Daum C."/>
            <person name="Haridas S."/>
            <person name="He G."/>
            <person name="LaButti K."/>
            <person name="Lipzen A."/>
            <person name="Mondo S."/>
            <person name="Riley R."/>
            <person name="Salamov A."/>
            <person name="Simmons B.A."/>
            <person name="Magnuson J.K."/>
            <person name="Henrissat B."/>
            <person name="Mortensen U.H."/>
            <person name="Larsen T.O."/>
            <person name="Devries R.P."/>
            <person name="Grigoriev I.V."/>
            <person name="Machida M."/>
            <person name="Baker S.E."/>
            <person name="Andersen M.R."/>
        </authorList>
    </citation>
    <scope>NUCLEOTIDE SEQUENCE</scope>
    <source>
        <strain evidence="5">CBS 117612</strain>
    </source>
</reference>
<proteinExistence type="inferred from homology"/>
<dbReference type="SUPFAM" id="SSF51735">
    <property type="entry name" value="NAD(P)-binding Rossmann-fold domains"/>
    <property type="match status" value="1"/>
</dbReference>
<evidence type="ECO:0000313" key="7">
    <source>
        <dbReference type="Proteomes" id="UP000231358"/>
    </source>
</evidence>
<dbReference type="InterPro" id="IPR036291">
    <property type="entry name" value="NAD(P)-bd_dom_sf"/>
</dbReference>
<keyword evidence="3" id="KW-0560">Oxidoreductase</keyword>
<keyword evidence="2" id="KW-0521">NADP</keyword>
<dbReference type="EMBL" id="NEXV01000041">
    <property type="protein sequence ID" value="PIG89855.1"/>
    <property type="molecule type" value="Genomic_DNA"/>
</dbReference>
<organism evidence="6 7">
    <name type="scientific">Aspergillus arachidicola</name>
    <dbReference type="NCBI Taxonomy" id="656916"/>
    <lineage>
        <taxon>Eukaryota</taxon>
        <taxon>Fungi</taxon>
        <taxon>Dikarya</taxon>
        <taxon>Ascomycota</taxon>
        <taxon>Pezizomycotina</taxon>
        <taxon>Eurotiomycetes</taxon>
        <taxon>Eurotiomycetidae</taxon>
        <taxon>Eurotiales</taxon>
        <taxon>Aspergillaceae</taxon>
        <taxon>Aspergillus</taxon>
        <taxon>Aspergillus subgen. Circumdati</taxon>
    </lineage>
</organism>
<dbReference type="PANTHER" id="PTHR43391:SF14">
    <property type="entry name" value="DEHYDROGENASE_REDUCTASE SDR FAMILY PROTEIN 7-LIKE"/>
    <property type="match status" value="1"/>
</dbReference>
<dbReference type="EMBL" id="ML737126">
    <property type="protein sequence ID" value="KAE8344005.1"/>
    <property type="molecule type" value="Genomic_DNA"/>
</dbReference>
<dbReference type="InterPro" id="IPR002347">
    <property type="entry name" value="SDR_fam"/>
</dbReference>
<accession>A0A2G7GB85</accession>
<keyword evidence="7" id="KW-1185">Reference proteome</keyword>
<dbReference type="Gene3D" id="3.40.50.720">
    <property type="entry name" value="NAD(P)-binding Rossmann-like Domain"/>
    <property type="match status" value="1"/>
</dbReference>
<dbReference type="CDD" id="cd05233">
    <property type="entry name" value="SDR_c"/>
    <property type="match status" value="1"/>
</dbReference>
<dbReference type="PANTHER" id="PTHR43391">
    <property type="entry name" value="RETINOL DEHYDROGENASE-RELATED"/>
    <property type="match status" value="1"/>
</dbReference>
<dbReference type="STRING" id="656916.A0A2G7GB85"/>
<dbReference type="Proteomes" id="UP000231358">
    <property type="component" value="Unassembled WGS sequence"/>
</dbReference>
<evidence type="ECO:0000256" key="2">
    <source>
        <dbReference type="ARBA" id="ARBA00022857"/>
    </source>
</evidence>
<name>A0A2G7GB85_9EURO</name>
<dbReference type="GO" id="GO:0016491">
    <property type="term" value="F:oxidoreductase activity"/>
    <property type="evidence" value="ECO:0007669"/>
    <property type="project" value="UniProtKB-KW"/>
</dbReference>
<gene>
    <name evidence="6" type="ORF">AARAC_008602</name>
    <name evidence="5" type="ORF">BDV24DRAFT_23600</name>
</gene>
<dbReference type="OrthoDB" id="1933717at2759"/>
<evidence type="ECO:0000313" key="6">
    <source>
        <dbReference type="EMBL" id="PIG89855.1"/>
    </source>
</evidence>
<dbReference type="PRINTS" id="PR00080">
    <property type="entry name" value="SDRFAMILY"/>
</dbReference>
<reference evidence="6 7" key="1">
    <citation type="submission" date="2017-05" db="EMBL/GenBank/DDBJ databases">
        <title>Genome sequence for an aflatoxigenic pathogen of Argentinian peanut, Aspergillus arachidicola.</title>
        <authorList>
            <person name="Moore G."/>
            <person name="Beltz S.B."/>
            <person name="Mack B.M."/>
        </authorList>
    </citation>
    <scope>NUCLEOTIDE SEQUENCE [LARGE SCALE GENOMIC DNA]</scope>
    <source>
        <strain evidence="6 7">CBS 117610</strain>
    </source>
</reference>
<evidence type="ECO:0000256" key="4">
    <source>
        <dbReference type="RuleBase" id="RU000363"/>
    </source>
</evidence>
<evidence type="ECO:0000256" key="1">
    <source>
        <dbReference type="ARBA" id="ARBA00006484"/>
    </source>
</evidence>
<comment type="similarity">
    <text evidence="1 4">Belongs to the short-chain dehydrogenases/reductases (SDR) family.</text>
</comment>
<sequence>MSDGLHTGVYFTPTRHSDTYPAVDPCKCDLSGKYVFITGASKGIGRATALSYAKAGCAGIGIGARTDLSSLVPLLTQAAEEAGKPAPQVVPVTLDVTDAESASAAAASIASSFPRLDILINNAGYLEKRVKIAESDPSEWQKTWSVNVIGPYLVTRAFLPQMLSKGGDKIVVNLGSIAAHLTSPGASAYQTSKLAVLRFTEFLDVDHGPDGVLTFAVHPGGVPTDMGKRLPEQMHKALTETPELCADTLVFLTEKRREWLAARYISVTWDMEELLQREDEIVREDKLKVRMRI</sequence>
<dbReference type="AlphaFoldDB" id="A0A2G7GB85"/>
<protein>
    <submittedName>
        <fullName evidence="6">Putative oxidoreductase</fullName>
    </submittedName>
</protein>
<dbReference type="Proteomes" id="UP000325558">
    <property type="component" value="Unassembled WGS sequence"/>
</dbReference>
<evidence type="ECO:0000313" key="5">
    <source>
        <dbReference type="EMBL" id="KAE8344005.1"/>
    </source>
</evidence>
<dbReference type="PRINTS" id="PR00081">
    <property type="entry name" value="GDHRDH"/>
</dbReference>
<evidence type="ECO:0000256" key="3">
    <source>
        <dbReference type="ARBA" id="ARBA00023002"/>
    </source>
</evidence>
<dbReference type="Pfam" id="PF00106">
    <property type="entry name" value="adh_short"/>
    <property type="match status" value="1"/>
</dbReference>